<organism evidence="1 2">
    <name type="scientific">Hymenobacter humi</name>
    <dbReference type="NCBI Taxonomy" id="1411620"/>
    <lineage>
        <taxon>Bacteria</taxon>
        <taxon>Pseudomonadati</taxon>
        <taxon>Bacteroidota</taxon>
        <taxon>Cytophagia</taxon>
        <taxon>Cytophagales</taxon>
        <taxon>Hymenobacteraceae</taxon>
        <taxon>Hymenobacter</taxon>
    </lineage>
</organism>
<dbReference type="Proteomes" id="UP001596513">
    <property type="component" value="Unassembled WGS sequence"/>
</dbReference>
<dbReference type="EMBL" id="JBHTEK010000001">
    <property type="protein sequence ID" value="MFC7666231.1"/>
    <property type="molecule type" value="Genomic_DNA"/>
</dbReference>
<accession>A0ABW2U1C5</accession>
<keyword evidence="2" id="KW-1185">Reference proteome</keyword>
<gene>
    <name evidence="1" type="ORF">ACFQT0_01390</name>
</gene>
<comment type="caution">
    <text evidence="1">The sequence shown here is derived from an EMBL/GenBank/DDBJ whole genome shotgun (WGS) entry which is preliminary data.</text>
</comment>
<name>A0ABW2U1C5_9BACT</name>
<evidence type="ECO:0000313" key="2">
    <source>
        <dbReference type="Proteomes" id="UP001596513"/>
    </source>
</evidence>
<dbReference type="RefSeq" id="WP_380199760.1">
    <property type="nucleotide sequence ID" value="NZ_JBHTEK010000001.1"/>
</dbReference>
<proteinExistence type="predicted"/>
<evidence type="ECO:0000313" key="1">
    <source>
        <dbReference type="EMBL" id="MFC7666231.1"/>
    </source>
</evidence>
<sequence>MLDRELMRQGKEQLYGTQAMGYNTTNHATGRREPQPPFVWPIKDAAGVNERRRKAGFSTTVEQNAAILGIPYRVLTLKDVARMPKN</sequence>
<reference evidence="2" key="1">
    <citation type="journal article" date="2019" name="Int. J. Syst. Evol. Microbiol.">
        <title>The Global Catalogue of Microorganisms (GCM) 10K type strain sequencing project: providing services to taxonomists for standard genome sequencing and annotation.</title>
        <authorList>
            <consortium name="The Broad Institute Genomics Platform"/>
            <consortium name="The Broad Institute Genome Sequencing Center for Infectious Disease"/>
            <person name="Wu L."/>
            <person name="Ma J."/>
        </authorList>
    </citation>
    <scope>NUCLEOTIDE SEQUENCE [LARGE SCALE GENOMIC DNA]</scope>
    <source>
        <strain evidence="2">JCM 19635</strain>
    </source>
</reference>
<protein>
    <submittedName>
        <fullName evidence="1">Uncharacterized protein</fullName>
    </submittedName>
</protein>